<sequence length="871" mass="96771">MADDSGKLISQVIDERTSKLSNVGPWQLGKILGRGSSGTVRLAHHKITGQVAAIKIMSTEAILNSRMSIDEEGDQTDRLLQSIEREIVIMKLIEHPNVLSLLDVWEAKGLLFVVMEYIDGGELFEYIVERGPLPVPEALHYFQQIMYAVAYCHQFRIAHRDLKPENILLDGENNIKVADFGMAAFVPRDSLLYTSCGSPHYASPEVVSGLAYKGATSDVWSCGVILYVLMSGSLPFDDEEIRVLLVKVREGQYTIPPNVPWPAQNLIRRMMEKDVERRIEVAEVLNHPFFQSIPPRSTPVLVPTFAHLASIVPRDFGKAPIDNDIMKNMRTLWRNRQDSDIVRAIRNQHDNWEKIAYYLLYEFRMKRLKCIGPGIDGYELRRGSRDRSRTRSVAKSPERSAEVPLRRPSAPTPSRARSHGVSDSPEVSNRVPPPFCVTAPLTPRKRTKTEPVATSSAETLPEIVIQRATPQKKGATTSTSSLLDYESAYPEPPLRLSPYLDNNSRRGKQRASVNTADVAEDVFFQQIAEMLVNMSKRDQEPGRNTARSRKGRVMLTGEQGALEIKLPAQEVPPPPTTPVTPAFSGQESFDAEELSSMRPTIRAVQPVRVLKPCNAQDSICVGKASSLLRVVPSSPAVDKENVAANLAEPQGRARSRTIGAPPSALAKYPHSRNSNMRKKSVRIVTPDGTTLTPVRKRPHSGSASKNSPRISDNWFSNLFHLKPARHELHSVHDVSSTRSRCVASLRALGARIESNETQLHTYGGSILRCRLDEVADPSGTMTVSKALKFRVEIRPSTGVHYAAGYLSEIALVLEKGQVANFNAFYERMRRGWEMNVRFRMEGSVEVLSVSDGTESALPSPALTAGGRYAEV</sequence>
<evidence type="ECO:0000256" key="5">
    <source>
        <dbReference type="ARBA" id="ARBA00022553"/>
    </source>
</evidence>
<dbReference type="GO" id="GO:0035556">
    <property type="term" value="P:intracellular signal transduction"/>
    <property type="evidence" value="ECO:0007669"/>
    <property type="project" value="TreeGrafter"/>
</dbReference>
<comment type="similarity">
    <text evidence="2">Belongs to the protein kinase superfamily. CAMK Ser/Thr protein kinase family. NIM1 subfamily.</text>
</comment>
<proteinExistence type="inferred from homology"/>
<comment type="catalytic activity">
    <reaction evidence="11">
        <text>L-seryl-[protein] + ATP = O-phospho-L-seryl-[protein] + ADP + H(+)</text>
        <dbReference type="Rhea" id="RHEA:17989"/>
        <dbReference type="Rhea" id="RHEA-COMP:9863"/>
        <dbReference type="Rhea" id="RHEA-COMP:11604"/>
        <dbReference type="ChEBI" id="CHEBI:15378"/>
        <dbReference type="ChEBI" id="CHEBI:29999"/>
        <dbReference type="ChEBI" id="CHEBI:30616"/>
        <dbReference type="ChEBI" id="CHEBI:83421"/>
        <dbReference type="ChEBI" id="CHEBI:456216"/>
        <dbReference type="EC" id="2.7.11.1"/>
    </reaction>
</comment>
<keyword evidence="8" id="KW-0418">Kinase</keyword>
<feature type="compositionally biased region" description="Low complexity" evidence="13">
    <location>
        <begin position="406"/>
        <end position="415"/>
    </location>
</feature>
<evidence type="ECO:0000256" key="11">
    <source>
        <dbReference type="ARBA" id="ARBA00048679"/>
    </source>
</evidence>
<keyword evidence="9 12" id="KW-0067">ATP-binding</keyword>
<keyword evidence="5" id="KW-0597">Phosphoprotein</keyword>
<keyword evidence="6" id="KW-0808">Transferase</keyword>
<evidence type="ECO:0000256" key="9">
    <source>
        <dbReference type="ARBA" id="ARBA00022840"/>
    </source>
</evidence>
<dbReference type="GO" id="GO:0004674">
    <property type="term" value="F:protein serine/threonine kinase activity"/>
    <property type="evidence" value="ECO:0007669"/>
    <property type="project" value="UniProtKB-KW"/>
</dbReference>
<evidence type="ECO:0000256" key="2">
    <source>
        <dbReference type="ARBA" id="ARBA00010791"/>
    </source>
</evidence>
<keyword evidence="4" id="KW-0723">Serine/threonine-protein kinase</keyword>
<dbReference type="AlphaFoldDB" id="A0A5N5QTT0"/>
<feature type="compositionally biased region" description="Basic and acidic residues" evidence="13">
    <location>
        <begin position="379"/>
        <end position="389"/>
    </location>
</feature>
<feature type="region of interest" description="Disordered" evidence="13">
    <location>
        <begin position="379"/>
        <end position="484"/>
    </location>
</feature>
<dbReference type="Proteomes" id="UP000383932">
    <property type="component" value="Unassembled WGS sequence"/>
</dbReference>
<evidence type="ECO:0000256" key="3">
    <source>
        <dbReference type="ARBA" id="ARBA00012513"/>
    </source>
</evidence>
<evidence type="ECO:0000256" key="7">
    <source>
        <dbReference type="ARBA" id="ARBA00022741"/>
    </source>
</evidence>
<feature type="domain" description="Protein kinase" evidence="14">
    <location>
        <begin position="26"/>
        <end position="290"/>
    </location>
</feature>
<feature type="region of interest" description="Disordered" evidence="13">
    <location>
        <begin position="649"/>
        <end position="675"/>
    </location>
</feature>
<dbReference type="EC" id="2.7.11.1" evidence="3"/>
<feature type="region of interest" description="Disordered" evidence="13">
    <location>
        <begin position="687"/>
        <end position="707"/>
    </location>
</feature>
<dbReference type="PANTHER" id="PTHR24346">
    <property type="entry name" value="MAP/MICROTUBULE AFFINITY-REGULATING KINASE"/>
    <property type="match status" value="1"/>
</dbReference>
<dbReference type="PROSITE" id="PS00107">
    <property type="entry name" value="PROTEIN_KINASE_ATP"/>
    <property type="match status" value="1"/>
</dbReference>
<dbReference type="PROSITE" id="PS50011">
    <property type="entry name" value="PROTEIN_KINASE_DOM"/>
    <property type="match status" value="1"/>
</dbReference>
<organism evidence="15 16">
    <name type="scientific">Ceratobasidium theobromae</name>
    <dbReference type="NCBI Taxonomy" id="1582974"/>
    <lineage>
        <taxon>Eukaryota</taxon>
        <taxon>Fungi</taxon>
        <taxon>Dikarya</taxon>
        <taxon>Basidiomycota</taxon>
        <taxon>Agaricomycotina</taxon>
        <taxon>Agaricomycetes</taxon>
        <taxon>Cantharellales</taxon>
        <taxon>Ceratobasidiaceae</taxon>
        <taxon>Ceratobasidium</taxon>
    </lineage>
</organism>
<dbReference type="SMART" id="SM00220">
    <property type="entry name" value="S_TKc"/>
    <property type="match status" value="1"/>
</dbReference>
<dbReference type="GO" id="GO:0005524">
    <property type="term" value="F:ATP binding"/>
    <property type="evidence" value="ECO:0007669"/>
    <property type="project" value="UniProtKB-UniRule"/>
</dbReference>
<reference evidence="15 16" key="1">
    <citation type="journal article" date="2019" name="Fungal Biol. Biotechnol.">
        <title>Draft genome sequence of fastidious pathogen Ceratobasidium theobromae, which causes vascular-streak dieback in Theobroma cacao.</title>
        <authorList>
            <person name="Ali S.S."/>
            <person name="Asman A."/>
            <person name="Shao J."/>
            <person name="Firmansyah A.P."/>
            <person name="Susilo A.W."/>
            <person name="Rosmana A."/>
            <person name="McMahon P."/>
            <person name="Junaid M."/>
            <person name="Guest D."/>
            <person name="Kheng T.Y."/>
            <person name="Meinhardt L.W."/>
            <person name="Bailey B.A."/>
        </authorList>
    </citation>
    <scope>NUCLEOTIDE SEQUENCE [LARGE SCALE GENOMIC DNA]</scope>
    <source>
        <strain evidence="15 16">CT2</strain>
    </source>
</reference>
<dbReference type="EMBL" id="SSOP01000014">
    <property type="protein sequence ID" value="KAB5594963.1"/>
    <property type="molecule type" value="Genomic_DNA"/>
</dbReference>
<evidence type="ECO:0000256" key="8">
    <source>
        <dbReference type="ARBA" id="ARBA00022777"/>
    </source>
</evidence>
<dbReference type="PANTHER" id="PTHR24346:SF82">
    <property type="entry name" value="KP78A-RELATED"/>
    <property type="match status" value="1"/>
</dbReference>
<protein>
    <recommendedName>
        <fullName evidence="3">non-specific serine/threonine protein kinase</fullName>
        <ecNumber evidence="3">2.7.11.1</ecNumber>
    </recommendedName>
</protein>
<evidence type="ECO:0000256" key="6">
    <source>
        <dbReference type="ARBA" id="ARBA00022679"/>
    </source>
</evidence>
<dbReference type="Gene3D" id="1.10.510.10">
    <property type="entry name" value="Transferase(Phosphotransferase) domain 1"/>
    <property type="match status" value="1"/>
</dbReference>
<evidence type="ECO:0000259" key="14">
    <source>
        <dbReference type="PROSITE" id="PS50011"/>
    </source>
</evidence>
<feature type="compositionally biased region" description="Basic and acidic residues" evidence="13">
    <location>
        <begin position="396"/>
        <end position="405"/>
    </location>
</feature>
<accession>A0A5N5QTT0</accession>
<dbReference type="OrthoDB" id="193931at2759"/>
<dbReference type="FunFam" id="1.10.510.10:FF:000394">
    <property type="entry name" value="Serine/threonine-protein kinase HSL1"/>
    <property type="match status" value="1"/>
</dbReference>
<feature type="binding site" evidence="12">
    <location>
        <position position="55"/>
    </location>
    <ligand>
        <name>ATP</name>
        <dbReference type="ChEBI" id="CHEBI:30616"/>
    </ligand>
</feature>
<dbReference type="InterPro" id="IPR008271">
    <property type="entry name" value="Ser/Thr_kinase_AS"/>
</dbReference>
<evidence type="ECO:0000256" key="12">
    <source>
        <dbReference type="PROSITE-ProRule" id="PRU10141"/>
    </source>
</evidence>
<gene>
    <name evidence="15" type="ORF">CTheo_1596</name>
</gene>
<dbReference type="Pfam" id="PF00069">
    <property type="entry name" value="Pkinase"/>
    <property type="match status" value="1"/>
</dbReference>
<keyword evidence="16" id="KW-1185">Reference proteome</keyword>
<evidence type="ECO:0000256" key="1">
    <source>
        <dbReference type="ARBA" id="ARBA00004266"/>
    </source>
</evidence>
<dbReference type="InterPro" id="IPR000719">
    <property type="entry name" value="Prot_kinase_dom"/>
</dbReference>
<name>A0A5N5QTT0_9AGAM</name>
<dbReference type="InterPro" id="IPR011009">
    <property type="entry name" value="Kinase-like_dom_sf"/>
</dbReference>
<comment type="catalytic activity">
    <reaction evidence="10">
        <text>L-threonyl-[protein] + ATP = O-phospho-L-threonyl-[protein] + ADP + H(+)</text>
        <dbReference type="Rhea" id="RHEA:46608"/>
        <dbReference type="Rhea" id="RHEA-COMP:11060"/>
        <dbReference type="Rhea" id="RHEA-COMP:11605"/>
        <dbReference type="ChEBI" id="CHEBI:15378"/>
        <dbReference type="ChEBI" id="CHEBI:30013"/>
        <dbReference type="ChEBI" id="CHEBI:30616"/>
        <dbReference type="ChEBI" id="CHEBI:61977"/>
        <dbReference type="ChEBI" id="CHEBI:456216"/>
        <dbReference type="EC" id="2.7.11.1"/>
    </reaction>
</comment>
<evidence type="ECO:0000256" key="13">
    <source>
        <dbReference type="SAM" id="MobiDB-lite"/>
    </source>
</evidence>
<evidence type="ECO:0000313" key="16">
    <source>
        <dbReference type="Proteomes" id="UP000383932"/>
    </source>
</evidence>
<dbReference type="SUPFAM" id="SSF56112">
    <property type="entry name" value="Protein kinase-like (PK-like)"/>
    <property type="match status" value="1"/>
</dbReference>
<evidence type="ECO:0000256" key="10">
    <source>
        <dbReference type="ARBA" id="ARBA00047899"/>
    </source>
</evidence>
<evidence type="ECO:0000256" key="4">
    <source>
        <dbReference type="ARBA" id="ARBA00022527"/>
    </source>
</evidence>
<dbReference type="GO" id="GO:0005940">
    <property type="term" value="C:septin ring"/>
    <property type="evidence" value="ECO:0007669"/>
    <property type="project" value="UniProtKB-ARBA"/>
</dbReference>
<dbReference type="InterPro" id="IPR017441">
    <property type="entry name" value="Protein_kinase_ATP_BS"/>
</dbReference>
<comment type="subcellular location">
    <subcellularLocation>
        <location evidence="1">Bud neck</location>
    </subcellularLocation>
</comment>
<evidence type="ECO:0000313" key="15">
    <source>
        <dbReference type="EMBL" id="KAB5594963.1"/>
    </source>
</evidence>
<dbReference type="GO" id="GO:0005935">
    <property type="term" value="C:cellular bud neck"/>
    <property type="evidence" value="ECO:0007669"/>
    <property type="project" value="UniProtKB-SubCell"/>
</dbReference>
<keyword evidence="7 12" id="KW-0547">Nucleotide-binding</keyword>
<comment type="caution">
    <text evidence="15">The sequence shown here is derived from an EMBL/GenBank/DDBJ whole genome shotgun (WGS) entry which is preliminary data.</text>
</comment>
<dbReference type="PROSITE" id="PS00108">
    <property type="entry name" value="PROTEIN_KINASE_ST"/>
    <property type="match status" value="1"/>
</dbReference>